<gene>
    <name evidence="11" type="ORF">W97_00327</name>
</gene>
<dbReference type="OMA" id="PFSECES"/>
<dbReference type="SUPFAM" id="SSF56112">
    <property type="entry name" value="Protein kinase-like (PK-like)"/>
    <property type="match status" value="1"/>
</dbReference>
<dbReference type="InterPro" id="IPR011009">
    <property type="entry name" value="Kinase-like_dom_sf"/>
</dbReference>
<keyword evidence="3" id="KW-0808">Transferase</keyword>
<feature type="domain" description="Protein kinase" evidence="10">
    <location>
        <begin position="42"/>
        <end position="418"/>
    </location>
</feature>
<evidence type="ECO:0000256" key="3">
    <source>
        <dbReference type="ARBA" id="ARBA00022679"/>
    </source>
</evidence>
<dbReference type="Pfam" id="PF00069">
    <property type="entry name" value="Pkinase"/>
    <property type="match status" value="2"/>
</dbReference>
<dbReference type="InterPro" id="IPR000719">
    <property type="entry name" value="Prot_kinase_dom"/>
</dbReference>
<evidence type="ECO:0000256" key="5">
    <source>
        <dbReference type="ARBA" id="ARBA00022777"/>
    </source>
</evidence>
<feature type="binding site" evidence="9">
    <location>
        <position position="71"/>
    </location>
    <ligand>
        <name>ATP</name>
        <dbReference type="ChEBI" id="CHEBI:30616"/>
    </ligand>
</feature>
<evidence type="ECO:0000313" key="11">
    <source>
        <dbReference type="EMBL" id="EON61116.1"/>
    </source>
</evidence>
<evidence type="ECO:0000256" key="6">
    <source>
        <dbReference type="ARBA" id="ARBA00022840"/>
    </source>
</evidence>
<keyword evidence="6 9" id="KW-0067">ATP-binding</keyword>
<dbReference type="Proteomes" id="UP000016924">
    <property type="component" value="Unassembled WGS sequence"/>
</dbReference>
<keyword evidence="2" id="KW-0723">Serine/threonine-protein kinase</keyword>
<reference evidence="12" key="1">
    <citation type="submission" date="2012-06" db="EMBL/GenBank/DDBJ databases">
        <title>The genome sequence of Coniosporium apollinis CBS 100218.</title>
        <authorList>
            <consortium name="The Broad Institute Genome Sequencing Platform"/>
            <person name="Cuomo C."/>
            <person name="Gorbushina A."/>
            <person name="Noack S."/>
            <person name="Walker B."/>
            <person name="Young S.K."/>
            <person name="Zeng Q."/>
            <person name="Gargeya S."/>
            <person name="Fitzgerald M."/>
            <person name="Haas B."/>
            <person name="Abouelleil A."/>
            <person name="Alvarado L."/>
            <person name="Arachchi H.M."/>
            <person name="Berlin A.M."/>
            <person name="Chapman S.B."/>
            <person name="Goldberg J."/>
            <person name="Griggs A."/>
            <person name="Gujja S."/>
            <person name="Hansen M."/>
            <person name="Howarth C."/>
            <person name="Imamovic A."/>
            <person name="Larimer J."/>
            <person name="McCowan C."/>
            <person name="Montmayeur A."/>
            <person name="Murphy C."/>
            <person name="Neiman D."/>
            <person name="Pearson M."/>
            <person name="Priest M."/>
            <person name="Roberts A."/>
            <person name="Saif S."/>
            <person name="Shea T."/>
            <person name="Sisk P."/>
            <person name="Sykes S."/>
            <person name="Wortman J."/>
            <person name="Nusbaum C."/>
            <person name="Birren B."/>
        </authorList>
    </citation>
    <scope>NUCLEOTIDE SEQUENCE [LARGE SCALE GENOMIC DNA]</scope>
    <source>
        <strain evidence="12">CBS 100218</strain>
    </source>
</reference>
<dbReference type="InterPro" id="IPR051334">
    <property type="entry name" value="SRPK"/>
</dbReference>
<dbReference type="GeneID" id="19897638"/>
<dbReference type="EMBL" id="JH767554">
    <property type="protein sequence ID" value="EON61116.1"/>
    <property type="molecule type" value="Genomic_DNA"/>
</dbReference>
<dbReference type="PROSITE" id="PS50011">
    <property type="entry name" value="PROTEIN_KINASE_DOM"/>
    <property type="match status" value="1"/>
</dbReference>
<proteinExistence type="predicted"/>
<dbReference type="PANTHER" id="PTHR47634:SF9">
    <property type="entry name" value="PROTEIN KINASE DOMAIN-CONTAINING PROTEIN-RELATED"/>
    <property type="match status" value="1"/>
</dbReference>
<dbReference type="GO" id="GO:0050684">
    <property type="term" value="P:regulation of mRNA processing"/>
    <property type="evidence" value="ECO:0007669"/>
    <property type="project" value="TreeGrafter"/>
</dbReference>
<dbReference type="Gene3D" id="3.30.200.20">
    <property type="entry name" value="Phosphorylase Kinase, domain 1"/>
    <property type="match status" value="1"/>
</dbReference>
<evidence type="ECO:0000256" key="7">
    <source>
        <dbReference type="ARBA" id="ARBA00047899"/>
    </source>
</evidence>
<dbReference type="GO" id="GO:0000245">
    <property type="term" value="P:spliceosomal complex assembly"/>
    <property type="evidence" value="ECO:0007669"/>
    <property type="project" value="TreeGrafter"/>
</dbReference>
<keyword evidence="4 9" id="KW-0547">Nucleotide-binding</keyword>
<dbReference type="GO" id="GO:0004674">
    <property type="term" value="F:protein serine/threonine kinase activity"/>
    <property type="evidence" value="ECO:0007669"/>
    <property type="project" value="UniProtKB-KW"/>
</dbReference>
<dbReference type="SMART" id="SM00220">
    <property type="entry name" value="S_TKc"/>
    <property type="match status" value="1"/>
</dbReference>
<comment type="catalytic activity">
    <reaction evidence="7">
        <text>L-threonyl-[protein] + ATP = O-phospho-L-threonyl-[protein] + ADP + H(+)</text>
        <dbReference type="Rhea" id="RHEA:46608"/>
        <dbReference type="Rhea" id="RHEA-COMP:11060"/>
        <dbReference type="Rhea" id="RHEA-COMP:11605"/>
        <dbReference type="ChEBI" id="CHEBI:15378"/>
        <dbReference type="ChEBI" id="CHEBI:30013"/>
        <dbReference type="ChEBI" id="CHEBI:30616"/>
        <dbReference type="ChEBI" id="CHEBI:61977"/>
        <dbReference type="ChEBI" id="CHEBI:456216"/>
        <dbReference type="EC" id="2.7.11.1"/>
    </reaction>
</comment>
<accession>R7YHM3</accession>
<dbReference type="RefSeq" id="XP_007776433.1">
    <property type="nucleotide sequence ID" value="XM_007778243.1"/>
</dbReference>
<evidence type="ECO:0000256" key="8">
    <source>
        <dbReference type="ARBA" id="ARBA00048679"/>
    </source>
</evidence>
<dbReference type="OrthoDB" id="5979581at2759"/>
<evidence type="ECO:0000313" key="12">
    <source>
        <dbReference type="Proteomes" id="UP000016924"/>
    </source>
</evidence>
<dbReference type="AlphaFoldDB" id="R7YHM3"/>
<evidence type="ECO:0000256" key="1">
    <source>
        <dbReference type="ARBA" id="ARBA00012513"/>
    </source>
</evidence>
<dbReference type="EC" id="2.7.11.1" evidence="1"/>
<comment type="catalytic activity">
    <reaction evidence="8">
        <text>L-seryl-[protein] + ATP = O-phospho-L-seryl-[protein] + ADP + H(+)</text>
        <dbReference type="Rhea" id="RHEA:17989"/>
        <dbReference type="Rhea" id="RHEA-COMP:9863"/>
        <dbReference type="Rhea" id="RHEA-COMP:11604"/>
        <dbReference type="ChEBI" id="CHEBI:15378"/>
        <dbReference type="ChEBI" id="CHEBI:29999"/>
        <dbReference type="ChEBI" id="CHEBI:30616"/>
        <dbReference type="ChEBI" id="CHEBI:83421"/>
        <dbReference type="ChEBI" id="CHEBI:456216"/>
        <dbReference type="EC" id="2.7.11.1"/>
    </reaction>
</comment>
<evidence type="ECO:0000256" key="2">
    <source>
        <dbReference type="ARBA" id="ARBA00022527"/>
    </source>
</evidence>
<dbReference type="HOGENOM" id="CLU_000288_81_2_1"/>
<dbReference type="PROSITE" id="PS00107">
    <property type="entry name" value="PROTEIN_KINASE_ATP"/>
    <property type="match status" value="1"/>
</dbReference>
<protein>
    <recommendedName>
        <fullName evidence="1">non-specific serine/threonine protein kinase</fullName>
        <ecNumber evidence="1">2.7.11.1</ecNumber>
    </recommendedName>
</protein>
<dbReference type="eggNOG" id="KOG1290">
    <property type="taxonomic scope" value="Eukaryota"/>
</dbReference>
<keyword evidence="5 11" id="KW-0418">Kinase</keyword>
<evidence type="ECO:0000256" key="9">
    <source>
        <dbReference type="PROSITE-ProRule" id="PRU10141"/>
    </source>
</evidence>
<organism evidence="11 12">
    <name type="scientific">Coniosporium apollinis (strain CBS 100218)</name>
    <name type="common">Rock-inhabiting black yeast</name>
    <dbReference type="NCBI Taxonomy" id="1168221"/>
    <lineage>
        <taxon>Eukaryota</taxon>
        <taxon>Fungi</taxon>
        <taxon>Dikarya</taxon>
        <taxon>Ascomycota</taxon>
        <taxon>Pezizomycotina</taxon>
        <taxon>Dothideomycetes</taxon>
        <taxon>Dothideomycetes incertae sedis</taxon>
        <taxon>Coniosporium</taxon>
    </lineage>
</organism>
<dbReference type="STRING" id="1168221.R7YHM3"/>
<keyword evidence="12" id="KW-1185">Reference proteome</keyword>
<dbReference type="InterPro" id="IPR017441">
    <property type="entry name" value="Protein_kinase_ATP_BS"/>
</dbReference>
<dbReference type="GO" id="GO:0005524">
    <property type="term" value="F:ATP binding"/>
    <property type="evidence" value="ECO:0007669"/>
    <property type="project" value="UniProtKB-UniRule"/>
</dbReference>
<evidence type="ECO:0000259" key="10">
    <source>
        <dbReference type="PROSITE" id="PS50011"/>
    </source>
</evidence>
<evidence type="ECO:0000256" key="4">
    <source>
        <dbReference type="ARBA" id="ARBA00022741"/>
    </source>
</evidence>
<sequence>MDSGQALRERFVNVPGNAEWAELYREGGYHPVHLGEVFAHRYRILRKLGNGRFATIWLAKDDKLHRYVAFKITVASGARVRHEINALRKSNEAANVERDNNKPVLQLLDEFSITGSNGMHSILVLEPMGRSLQEHLLILQRLDPKELDYRRVGFMREISKQLVNALHHLHSNGIVHRDVQPGNILFALQYSLDQLDEEAVQADTRIRKSQNIFSLHRIDGNPLDETSPTYVVEPRPLDDGVQNTSPPPEFRVVYSDFGAASTFEDVNDGGHAYPTRLRPPELLLHQPLSEKADVWSLGCVIFQTVTLTNLFFVNSFATPAEQDNEHLQSVTEVLGPLPPDMLKLWKDRDSFVNSDGDLLDEVIKGGISEPLNELIALQKPAGMPSVEVPIFEDFVRSMLRYKPEERASTADLLRHPWITRSFHE</sequence>
<name>R7YHM3_CONA1</name>
<dbReference type="Gene3D" id="1.10.510.10">
    <property type="entry name" value="Transferase(Phosphotransferase) domain 1"/>
    <property type="match status" value="1"/>
</dbReference>
<dbReference type="PANTHER" id="PTHR47634">
    <property type="entry name" value="PROTEIN KINASE DOMAIN-CONTAINING PROTEIN-RELATED"/>
    <property type="match status" value="1"/>
</dbReference>